<evidence type="ECO:0000313" key="1">
    <source>
        <dbReference type="EMBL" id="KAI4808116.1"/>
    </source>
</evidence>
<evidence type="ECO:0000313" key="2">
    <source>
        <dbReference type="Proteomes" id="UP001057452"/>
    </source>
</evidence>
<keyword evidence="2" id="KW-1185">Reference proteome</keyword>
<comment type="caution">
    <text evidence="1">The sequence shown here is derived from an EMBL/GenBank/DDBJ whole genome shotgun (WGS) entry which is preliminary data.</text>
</comment>
<proteinExistence type="predicted"/>
<feature type="non-terminal residue" evidence="1">
    <location>
        <position position="1"/>
    </location>
</feature>
<feature type="non-terminal residue" evidence="1">
    <location>
        <position position="82"/>
    </location>
</feature>
<name>A0ACB9W5I0_CHAAC</name>
<accession>A0ACB9W5I0</accession>
<dbReference type="Proteomes" id="UP001057452">
    <property type="component" value="Chromosome 18"/>
</dbReference>
<reference evidence="1" key="1">
    <citation type="submission" date="2022-05" db="EMBL/GenBank/DDBJ databases">
        <title>Chromosome-level genome of Chaenocephalus aceratus.</title>
        <authorList>
            <person name="Park H."/>
        </authorList>
    </citation>
    <scope>NUCLEOTIDE SEQUENCE</scope>
    <source>
        <strain evidence="1">KU_202001</strain>
    </source>
</reference>
<gene>
    <name evidence="1" type="ORF">KUCAC02_000185</name>
</gene>
<sequence length="82" mass="9325">PRDISIKPPPTHTNPLQASLLWAIPGESRTFKRVPVTGLGFHGNQRATPVSEMRIQLLSSREKQCEVSGERMFHDFHTFDLK</sequence>
<protein>
    <submittedName>
        <fullName evidence="1">Uncharacterized protein</fullName>
    </submittedName>
</protein>
<dbReference type="EMBL" id="CM043802">
    <property type="protein sequence ID" value="KAI4808116.1"/>
    <property type="molecule type" value="Genomic_DNA"/>
</dbReference>
<organism evidence="1 2">
    <name type="scientific">Chaenocephalus aceratus</name>
    <name type="common">Blackfin icefish</name>
    <name type="synonym">Chaenichthys aceratus</name>
    <dbReference type="NCBI Taxonomy" id="36190"/>
    <lineage>
        <taxon>Eukaryota</taxon>
        <taxon>Metazoa</taxon>
        <taxon>Chordata</taxon>
        <taxon>Craniata</taxon>
        <taxon>Vertebrata</taxon>
        <taxon>Euteleostomi</taxon>
        <taxon>Actinopterygii</taxon>
        <taxon>Neopterygii</taxon>
        <taxon>Teleostei</taxon>
        <taxon>Neoteleostei</taxon>
        <taxon>Acanthomorphata</taxon>
        <taxon>Eupercaria</taxon>
        <taxon>Perciformes</taxon>
        <taxon>Notothenioidei</taxon>
        <taxon>Channichthyidae</taxon>
        <taxon>Chaenocephalus</taxon>
    </lineage>
</organism>